<dbReference type="Proteomes" id="UP000645257">
    <property type="component" value="Unassembled WGS sequence"/>
</dbReference>
<name>A0A918NWH1_9NEIS</name>
<evidence type="ECO:0000313" key="4">
    <source>
        <dbReference type="EMBL" id="GGY02126.1"/>
    </source>
</evidence>
<gene>
    <name evidence="4" type="ORF">GCM10011289_00230</name>
</gene>
<evidence type="ECO:0000256" key="2">
    <source>
        <dbReference type="SAM" id="SignalP"/>
    </source>
</evidence>
<reference evidence="4" key="2">
    <citation type="submission" date="2020-09" db="EMBL/GenBank/DDBJ databases">
        <authorList>
            <person name="Sun Q."/>
            <person name="Kim S."/>
        </authorList>
    </citation>
    <scope>NUCLEOTIDE SEQUENCE</scope>
    <source>
        <strain evidence="4">KCTC 32182</strain>
    </source>
</reference>
<evidence type="ECO:0000256" key="1">
    <source>
        <dbReference type="ARBA" id="ARBA00022729"/>
    </source>
</evidence>
<feature type="signal peptide" evidence="2">
    <location>
        <begin position="1"/>
        <end position="22"/>
    </location>
</feature>
<evidence type="ECO:0000259" key="3">
    <source>
        <dbReference type="SMART" id="SM00062"/>
    </source>
</evidence>
<dbReference type="Gene3D" id="3.40.190.10">
    <property type="entry name" value="Periplasmic binding protein-like II"/>
    <property type="match status" value="2"/>
</dbReference>
<comment type="caution">
    <text evidence="4">The sequence shown here is derived from an EMBL/GenBank/DDBJ whole genome shotgun (WGS) entry which is preliminary data.</text>
</comment>
<protein>
    <recommendedName>
        <fullName evidence="3">Solute-binding protein family 3/N-terminal domain-containing protein</fullName>
    </recommendedName>
</protein>
<organism evidence="4 5">
    <name type="scientific">Paludibacterium paludis</name>
    <dbReference type="NCBI Taxonomy" id="1225769"/>
    <lineage>
        <taxon>Bacteria</taxon>
        <taxon>Pseudomonadati</taxon>
        <taxon>Pseudomonadota</taxon>
        <taxon>Betaproteobacteria</taxon>
        <taxon>Neisseriales</taxon>
        <taxon>Chromobacteriaceae</taxon>
        <taxon>Paludibacterium</taxon>
    </lineage>
</organism>
<dbReference type="AlphaFoldDB" id="A0A918NWH1"/>
<dbReference type="SUPFAM" id="SSF53850">
    <property type="entry name" value="Periplasmic binding protein-like II"/>
    <property type="match status" value="1"/>
</dbReference>
<reference evidence="4" key="1">
    <citation type="journal article" date="2014" name="Int. J. Syst. Evol. Microbiol.">
        <title>Complete genome sequence of Corynebacterium casei LMG S-19264T (=DSM 44701T), isolated from a smear-ripened cheese.</title>
        <authorList>
            <consortium name="US DOE Joint Genome Institute (JGI-PGF)"/>
            <person name="Walter F."/>
            <person name="Albersmeier A."/>
            <person name="Kalinowski J."/>
            <person name="Ruckert C."/>
        </authorList>
    </citation>
    <scope>NUCLEOTIDE SEQUENCE</scope>
    <source>
        <strain evidence="4">KCTC 32182</strain>
    </source>
</reference>
<dbReference type="PANTHER" id="PTHR35936:SF25">
    <property type="entry name" value="ABC TRANSPORTER SUBSTRATE-BINDING PROTEIN"/>
    <property type="match status" value="1"/>
</dbReference>
<feature type="chain" id="PRO_5037318073" description="Solute-binding protein family 3/N-terminal domain-containing protein" evidence="2">
    <location>
        <begin position="23"/>
        <end position="253"/>
    </location>
</feature>
<sequence>MIMRLKTAVCAGLLLFTIASRAVELKIVRGDGQYPPYEMQENGALSGLHVDLINHIARQIGCTVTWQSVPWLRAQSMIRSGEADAITFMSRTPERETFAIFLDDNTLSVTRSALFVLAGNPRHVTWNQNLAGLEPYTIGVLRGYAYSPEFDQAASLKKMPVAATNEQLLQMLHAGRFDLAVGDMDQFRYLSRHGKNMPAIEFLAPPLAARPNYLAFSRAGHNAALARQFAETLAAFKKTARYTELVARYRQEE</sequence>
<proteinExistence type="predicted"/>
<dbReference type="EMBL" id="BMYX01000001">
    <property type="protein sequence ID" value="GGY02126.1"/>
    <property type="molecule type" value="Genomic_DNA"/>
</dbReference>
<feature type="domain" description="Solute-binding protein family 3/N-terminal" evidence="3">
    <location>
        <begin position="24"/>
        <end position="253"/>
    </location>
</feature>
<dbReference type="PANTHER" id="PTHR35936">
    <property type="entry name" value="MEMBRANE-BOUND LYTIC MUREIN TRANSGLYCOSYLASE F"/>
    <property type="match status" value="1"/>
</dbReference>
<keyword evidence="1 2" id="KW-0732">Signal</keyword>
<dbReference type="SMART" id="SM00062">
    <property type="entry name" value="PBPb"/>
    <property type="match status" value="1"/>
</dbReference>
<evidence type="ECO:0000313" key="5">
    <source>
        <dbReference type="Proteomes" id="UP000645257"/>
    </source>
</evidence>
<keyword evidence="5" id="KW-1185">Reference proteome</keyword>
<accession>A0A918NWH1</accession>
<dbReference type="InterPro" id="IPR001638">
    <property type="entry name" value="Solute-binding_3/MltF_N"/>
</dbReference>
<dbReference type="Pfam" id="PF00497">
    <property type="entry name" value="SBP_bac_3"/>
    <property type="match status" value="1"/>
</dbReference>